<dbReference type="Proteomes" id="UP000199114">
    <property type="component" value="Unassembled WGS sequence"/>
</dbReference>
<dbReference type="SUPFAM" id="SSF51556">
    <property type="entry name" value="Metallo-dependent hydrolases"/>
    <property type="match status" value="1"/>
</dbReference>
<evidence type="ECO:0000313" key="2">
    <source>
        <dbReference type="EMBL" id="SEQ79710.1"/>
    </source>
</evidence>
<accession>A0A1H9IYQ2</accession>
<dbReference type="GO" id="GO:0016787">
    <property type="term" value="F:hydrolase activity"/>
    <property type="evidence" value="ECO:0007669"/>
    <property type="project" value="InterPro"/>
</dbReference>
<dbReference type="EMBL" id="FOFD01000003">
    <property type="protein sequence ID" value="SEQ79710.1"/>
    <property type="molecule type" value="Genomic_DNA"/>
</dbReference>
<feature type="domain" description="Amidohydrolase-related" evidence="1">
    <location>
        <begin position="22"/>
        <end position="330"/>
    </location>
</feature>
<dbReference type="PANTHER" id="PTHR42889:SF1">
    <property type="entry name" value="BLR3681 PROTEIN"/>
    <property type="match status" value="1"/>
</dbReference>
<evidence type="ECO:0000313" key="3">
    <source>
        <dbReference type="Proteomes" id="UP000199114"/>
    </source>
</evidence>
<protein>
    <recommendedName>
        <fullName evidence="1">Amidohydrolase-related domain-containing protein</fullName>
    </recommendedName>
</protein>
<dbReference type="Gene3D" id="3.20.20.140">
    <property type="entry name" value="Metal-dependent hydrolases"/>
    <property type="match status" value="1"/>
</dbReference>
<reference evidence="3" key="1">
    <citation type="submission" date="2016-10" db="EMBL/GenBank/DDBJ databases">
        <authorList>
            <person name="Varghese N."/>
            <person name="Submissions S."/>
        </authorList>
    </citation>
    <scope>NUCLEOTIDE SEQUENCE [LARGE SCALE GENOMIC DNA]</scope>
    <source>
        <strain evidence="3">DSM 25055</strain>
    </source>
</reference>
<dbReference type="Pfam" id="PF04909">
    <property type="entry name" value="Amidohydro_2"/>
    <property type="match status" value="1"/>
</dbReference>
<dbReference type="InterPro" id="IPR032466">
    <property type="entry name" value="Metal_Hydrolase"/>
</dbReference>
<sequence length="364" mass="41953">MWYGIDVHYGMYQHNGEEIFVIDGHVHLWDATEENIKHEGGEEFIQCFYDYHTTFTPEERQWDMAEYREYGADRMVEDLFGNAAADMAIFQPTYLTDFYTEGFNTTEQNAALATEHPERFVLNGTFDPRDGETGLEYLEELHETYDIPGVKLYTAEWRGDSKGWRLDDDEAFEFLEKCSELGIENIHAHKGPTIRPLNRDAFDVADIDDAASSFPELNFVVEHVGLPRLDDFCWIAAQENNVYGGLAVAAPFAQNRPGKFSEIMSELLWWLGDDRILFGSDYALWNPDWLVEEVLDAELTQEHRVEYGVEWDLETKKKVMGENAADLYDIDIEAKRQAFQDDAISQQFGLEDHYASEEPAPADD</sequence>
<gene>
    <name evidence="2" type="ORF">SAMN04489841_2379</name>
</gene>
<name>A0A1H9IYQ2_9EURY</name>
<dbReference type="STRING" id="1186196.SAMN04489841_2379"/>
<dbReference type="CDD" id="cd01292">
    <property type="entry name" value="metallo-dependent_hydrolases"/>
    <property type="match status" value="1"/>
</dbReference>
<dbReference type="PANTHER" id="PTHR42889">
    <property type="entry name" value="BLR3681 PROTEIN"/>
    <property type="match status" value="1"/>
</dbReference>
<dbReference type="AlphaFoldDB" id="A0A1H9IYQ2"/>
<proteinExistence type="predicted"/>
<dbReference type="InterPro" id="IPR006680">
    <property type="entry name" value="Amidohydro-rel"/>
</dbReference>
<organism evidence="2 3">
    <name type="scientific">Natrinema salaciae</name>
    <dbReference type="NCBI Taxonomy" id="1186196"/>
    <lineage>
        <taxon>Archaea</taxon>
        <taxon>Methanobacteriati</taxon>
        <taxon>Methanobacteriota</taxon>
        <taxon>Stenosarchaea group</taxon>
        <taxon>Halobacteria</taxon>
        <taxon>Halobacteriales</taxon>
        <taxon>Natrialbaceae</taxon>
        <taxon>Natrinema</taxon>
    </lineage>
</organism>
<keyword evidence="3" id="KW-1185">Reference proteome</keyword>
<evidence type="ECO:0000259" key="1">
    <source>
        <dbReference type="Pfam" id="PF04909"/>
    </source>
</evidence>